<sequence>MEKSIRVTIMGRDYPLRIRPEDEELMRQLAASIDEKMRAFRAAHPDQPELTAAVIVALSLAEALHETQTALRALDAELYDTFKELLDWLEHPERIATLPESEQPDHDAI</sequence>
<accession>A0A7V2AYS8</accession>
<reference evidence="1" key="1">
    <citation type="journal article" date="2020" name="mSystems">
        <title>Genome- and Community-Level Interaction Insights into Carbon Utilization and Element Cycling Functions of Hydrothermarchaeota in Hydrothermal Sediment.</title>
        <authorList>
            <person name="Zhou Z."/>
            <person name="Liu Y."/>
            <person name="Xu W."/>
            <person name="Pan J."/>
            <person name="Luo Z.H."/>
            <person name="Li M."/>
        </authorList>
    </citation>
    <scope>NUCLEOTIDE SEQUENCE [LARGE SCALE GENOMIC DNA]</scope>
    <source>
        <strain evidence="1">SpSt-143</strain>
    </source>
</reference>
<evidence type="ECO:0000313" key="1">
    <source>
        <dbReference type="EMBL" id="HER95133.1"/>
    </source>
</evidence>
<protein>
    <submittedName>
        <fullName evidence="1">Cell division protein ZapA</fullName>
    </submittedName>
</protein>
<proteinExistence type="predicted"/>
<dbReference type="InterPro" id="IPR042233">
    <property type="entry name" value="Cell_div_ZapA_N"/>
</dbReference>
<dbReference type="AlphaFoldDB" id="A0A7V2AYS8"/>
<gene>
    <name evidence="1" type="ORF">ENO59_01215</name>
</gene>
<comment type="caution">
    <text evidence="1">The sequence shown here is derived from an EMBL/GenBank/DDBJ whole genome shotgun (WGS) entry which is preliminary data.</text>
</comment>
<dbReference type="Pfam" id="PF05164">
    <property type="entry name" value="ZapA"/>
    <property type="match status" value="1"/>
</dbReference>
<dbReference type="Gene3D" id="3.30.160.880">
    <property type="entry name" value="Cell division protein ZapA protomer, N-terminal domain"/>
    <property type="match status" value="1"/>
</dbReference>
<dbReference type="GO" id="GO:0051301">
    <property type="term" value="P:cell division"/>
    <property type="evidence" value="ECO:0007669"/>
    <property type="project" value="UniProtKB-KW"/>
</dbReference>
<keyword evidence="1" id="KW-0131">Cell cycle</keyword>
<dbReference type="InterPro" id="IPR036192">
    <property type="entry name" value="Cell_div_ZapA-like_sf"/>
</dbReference>
<organism evidence="1">
    <name type="scientific">Rhodothermus marinus</name>
    <name type="common">Rhodothermus obamensis</name>
    <dbReference type="NCBI Taxonomy" id="29549"/>
    <lineage>
        <taxon>Bacteria</taxon>
        <taxon>Pseudomonadati</taxon>
        <taxon>Rhodothermota</taxon>
        <taxon>Rhodothermia</taxon>
        <taxon>Rhodothermales</taxon>
        <taxon>Rhodothermaceae</taxon>
        <taxon>Rhodothermus</taxon>
    </lineage>
</organism>
<dbReference type="EMBL" id="DSGB01000002">
    <property type="protein sequence ID" value="HER95133.1"/>
    <property type="molecule type" value="Genomic_DNA"/>
</dbReference>
<dbReference type="SUPFAM" id="SSF102829">
    <property type="entry name" value="Cell division protein ZapA-like"/>
    <property type="match status" value="1"/>
</dbReference>
<keyword evidence="1" id="KW-0132">Cell division</keyword>
<name>A0A7V2AYS8_RHOMR</name>
<dbReference type="InterPro" id="IPR007838">
    <property type="entry name" value="Cell_div_ZapA-like"/>
</dbReference>